<gene>
    <name evidence="3" type="ORF">SISNIDRAFT_472065</name>
</gene>
<feature type="region of interest" description="Disordered" evidence="1">
    <location>
        <begin position="1"/>
        <end position="28"/>
    </location>
</feature>
<feature type="domain" description="PhoD-like phosphatase" evidence="2">
    <location>
        <begin position="230"/>
        <end position="497"/>
    </location>
</feature>
<reference evidence="3 4" key="1">
    <citation type="journal article" date="2016" name="Mol. Biol. Evol.">
        <title>Comparative Genomics of Early-Diverging Mushroom-Forming Fungi Provides Insights into the Origins of Lignocellulose Decay Capabilities.</title>
        <authorList>
            <person name="Nagy L.G."/>
            <person name="Riley R."/>
            <person name="Tritt A."/>
            <person name="Adam C."/>
            <person name="Daum C."/>
            <person name="Floudas D."/>
            <person name="Sun H."/>
            <person name="Yadav J.S."/>
            <person name="Pangilinan J."/>
            <person name="Larsson K.H."/>
            <person name="Matsuura K."/>
            <person name="Barry K."/>
            <person name="Labutti K."/>
            <person name="Kuo R."/>
            <person name="Ohm R.A."/>
            <person name="Bhattacharya S.S."/>
            <person name="Shirouzu T."/>
            <person name="Yoshinaga Y."/>
            <person name="Martin F.M."/>
            <person name="Grigoriev I.V."/>
            <person name="Hibbett D.S."/>
        </authorList>
    </citation>
    <scope>NUCLEOTIDE SEQUENCE [LARGE SCALE GENOMIC DNA]</scope>
    <source>
        <strain evidence="3 4">HHB9708</strain>
    </source>
</reference>
<dbReference type="CDD" id="cd07389">
    <property type="entry name" value="MPP_PhoD"/>
    <property type="match status" value="1"/>
</dbReference>
<dbReference type="AlphaFoldDB" id="A0A165AHC8"/>
<sequence length="704" mass="79586">MDEPGWHARRKAAKDLEQYTNPRRRHDGQWEAIERANPVNQAWTGDDPHYLPPGASPPALYQTVSYSGANDASPQATFRARGLSAVERTKVARQHAPPRMSPHLQVMCGPLLRYDTVEPDGTYRGACMLVTADAGSVYSPHPSLKLEWAPGQSNLPSSFMNGDGRVSGEGPHVNGHAAFGTQSLDVTGTELWVHHAENDNQTFTFWRFMYQIPLADREMNVRYRINQGPQYDFWVPGRQQNMRWAAHSCNGFSAGVDPDDFRRGKFASGFDPVWSDLLERHSRVPYHVLIGGGDQLYCDALIKEPEMQDWVRLRTARERIGCTLSDEIKTAIDRFFFNHYCNAFQKGAFARANGAIPMVNMLDDHDLIDGFGSYPDDIQSAPVFSRIGERGYFYYLLFQCFIVDSVDGTDLGYSHVNPSIIFGGLGPYIKAPSHSFLTYLGPRVYMLLLDCRAERRKNQVCSEVEYRMVFDRLDKLPPEVDHLVVLLAYPRMNFLENALESKFNPLVALGKAHSFGLTKFVNRFNAEAELLDDLNDHWTASAHKKERNWLVQQLQEYARRTRTRVTFLSGDVHCAAVGVFRTLVKGKGNTIEPKSDYRYMLNVISSAIVNTPPPDGVLHMVSFLSTKTHKTMHYCDTDETMLPVFAKGSEGSSSKYKSVMGSRNYCSVWRDEKTGDLVFDIRVEIERGFGRTASYAVRAPPPAW</sequence>
<dbReference type="OrthoDB" id="2419400at2759"/>
<dbReference type="Proteomes" id="UP000076722">
    <property type="component" value="Unassembled WGS sequence"/>
</dbReference>
<dbReference type="GO" id="GO:0016020">
    <property type="term" value="C:membrane"/>
    <property type="evidence" value="ECO:0007669"/>
    <property type="project" value="TreeGrafter"/>
</dbReference>
<dbReference type="Pfam" id="PF19050">
    <property type="entry name" value="PhoD_2"/>
    <property type="match status" value="2"/>
</dbReference>
<keyword evidence="4" id="KW-1185">Reference proteome</keyword>
<evidence type="ECO:0000313" key="3">
    <source>
        <dbReference type="EMBL" id="KZS98992.1"/>
    </source>
</evidence>
<dbReference type="InterPro" id="IPR038607">
    <property type="entry name" value="PhoD-like_sf"/>
</dbReference>
<dbReference type="PANTHER" id="PTHR46689">
    <property type="entry name" value="MEMBRANE PROTEIN, PUTATIVE-RELATED"/>
    <property type="match status" value="1"/>
</dbReference>
<evidence type="ECO:0000259" key="2">
    <source>
        <dbReference type="Pfam" id="PF19050"/>
    </source>
</evidence>
<dbReference type="STRING" id="1314777.A0A165AHC8"/>
<dbReference type="InterPro" id="IPR018946">
    <property type="entry name" value="PhoD-like_MPP"/>
</dbReference>
<proteinExistence type="predicted"/>
<dbReference type="Gene3D" id="3.60.21.70">
    <property type="entry name" value="PhoD-like phosphatase"/>
    <property type="match status" value="1"/>
</dbReference>
<dbReference type="EMBL" id="KV419394">
    <property type="protein sequence ID" value="KZS98992.1"/>
    <property type="molecule type" value="Genomic_DNA"/>
</dbReference>
<evidence type="ECO:0000313" key="4">
    <source>
        <dbReference type="Proteomes" id="UP000076722"/>
    </source>
</evidence>
<feature type="domain" description="PhoD-like phosphatase" evidence="2">
    <location>
        <begin position="517"/>
        <end position="668"/>
    </location>
</feature>
<name>A0A165AHC8_9AGAM</name>
<accession>A0A165AHC8</accession>
<evidence type="ECO:0000256" key="1">
    <source>
        <dbReference type="SAM" id="MobiDB-lite"/>
    </source>
</evidence>
<organism evidence="3 4">
    <name type="scientific">Sistotremastrum niveocremeum HHB9708</name>
    <dbReference type="NCBI Taxonomy" id="1314777"/>
    <lineage>
        <taxon>Eukaryota</taxon>
        <taxon>Fungi</taxon>
        <taxon>Dikarya</taxon>
        <taxon>Basidiomycota</taxon>
        <taxon>Agaricomycotina</taxon>
        <taxon>Agaricomycetes</taxon>
        <taxon>Sistotremastrales</taxon>
        <taxon>Sistotremastraceae</taxon>
        <taxon>Sertulicium</taxon>
        <taxon>Sertulicium niveocremeum</taxon>
    </lineage>
</organism>
<dbReference type="PANTHER" id="PTHR46689:SF1">
    <property type="entry name" value="PHOD-LIKE PHOSPHATASE DOMAIN-CONTAINING PROTEIN"/>
    <property type="match status" value="1"/>
</dbReference>
<dbReference type="InterPro" id="IPR043904">
    <property type="entry name" value="PhoD_2-like"/>
</dbReference>
<protein>
    <recommendedName>
        <fullName evidence="2">PhoD-like phosphatase domain-containing protein</fullName>
    </recommendedName>
</protein>